<gene>
    <name evidence="2" type="ORF">L227DRAFT_613361</name>
    <name evidence="1" type="ORF">L227DRAFT_617592</name>
</gene>
<accession>A0A5C2RM66</accession>
<keyword evidence="3" id="KW-1185">Reference proteome</keyword>
<protein>
    <submittedName>
        <fullName evidence="1">Uncharacterized protein</fullName>
    </submittedName>
</protein>
<evidence type="ECO:0000313" key="3">
    <source>
        <dbReference type="Proteomes" id="UP000313359"/>
    </source>
</evidence>
<evidence type="ECO:0000313" key="2">
    <source>
        <dbReference type="EMBL" id="RPD57642.1"/>
    </source>
</evidence>
<dbReference type="Proteomes" id="UP000313359">
    <property type="component" value="Unassembled WGS sequence"/>
</dbReference>
<sequence>MKRPSGSIEEFGHLTHVRRVDGVVQGSFKLRDSTGCLNSDKPSTSAHQSYTPLSSFVAAEPESVFDDDDQDSCFNQCTCPLDAHSPTLPLYNRTAAHLSFVDEAASALRLSQESNPDELEALDRQITA</sequence>
<organism evidence="1 3">
    <name type="scientific">Lentinus tigrinus ALCF2SS1-6</name>
    <dbReference type="NCBI Taxonomy" id="1328759"/>
    <lineage>
        <taxon>Eukaryota</taxon>
        <taxon>Fungi</taxon>
        <taxon>Dikarya</taxon>
        <taxon>Basidiomycota</taxon>
        <taxon>Agaricomycotina</taxon>
        <taxon>Agaricomycetes</taxon>
        <taxon>Polyporales</taxon>
        <taxon>Polyporaceae</taxon>
        <taxon>Lentinus</taxon>
    </lineage>
</organism>
<evidence type="ECO:0000313" key="1">
    <source>
        <dbReference type="EMBL" id="RPD52692.1"/>
    </source>
</evidence>
<dbReference type="AlphaFoldDB" id="A0A5C2RM66"/>
<dbReference type="OrthoDB" id="2210012at2759"/>
<dbReference type="EMBL" id="ML122344">
    <property type="protein sequence ID" value="RPD52692.1"/>
    <property type="molecule type" value="Genomic_DNA"/>
</dbReference>
<name>A0A5C2RM66_9APHY</name>
<proteinExistence type="predicted"/>
<dbReference type="EMBL" id="ML122279">
    <property type="protein sequence ID" value="RPD57642.1"/>
    <property type="molecule type" value="Genomic_DNA"/>
</dbReference>
<reference evidence="1" key="1">
    <citation type="journal article" date="2018" name="Genome Biol. Evol.">
        <title>Genomics and development of Lentinus tigrinus, a white-rot wood-decaying mushroom with dimorphic fruiting bodies.</title>
        <authorList>
            <person name="Wu B."/>
            <person name="Xu Z."/>
            <person name="Knudson A."/>
            <person name="Carlson A."/>
            <person name="Chen N."/>
            <person name="Kovaka S."/>
            <person name="LaButti K."/>
            <person name="Lipzen A."/>
            <person name="Pennachio C."/>
            <person name="Riley R."/>
            <person name="Schakwitz W."/>
            <person name="Umezawa K."/>
            <person name="Ohm R.A."/>
            <person name="Grigoriev I.V."/>
            <person name="Nagy L.G."/>
            <person name="Gibbons J."/>
            <person name="Hibbett D."/>
        </authorList>
    </citation>
    <scope>NUCLEOTIDE SEQUENCE [LARGE SCALE GENOMIC DNA]</scope>
    <source>
        <strain evidence="1">ALCF2SS1-6</strain>
    </source>
</reference>